<dbReference type="Proteomes" id="UP000026922">
    <property type="component" value="Unassembled WGS sequence"/>
</dbReference>
<dbReference type="RefSeq" id="WP_006294032.1">
    <property type="nucleotide sequence ID" value="NZ_ARPM03000128.1"/>
</dbReference>
<gene>
    <name evidence="1" type="ORF">K737_300586</name>
</gene>
<comment type="caution">
    <text evidence="1">The sequence shown here is derived from an EMBL/GenBank/DDBJ whole genome shotgun (WGS) entry which is preliminary data.</text>
</comment>
<dbReference type="EMBL" id="ARPM03000128">
    <property type="protein sequence ID" value="ETZ04991.1"/>
    <property type="molecule type" value="Genomic_DNA"/>
</dbReference>
<dbReference type="GO" id="GO:1901135">
    <property type="term" value="P:carbohydrate derivative metabolic process"/>
    <property type="evidence" value="ECO:0007669"/>
    <property type="project" value="InterPro"/>
</dbReference>
<dbReference type="AlphaFoldDB" id="A0A061JG96"/>
<dbReference type="GO" id="GO:0097367">
    <property type="term" value="F:carbohydrate derivative binding"/>
    <property type="evidence" value="ECO:0007669"/>
    <property type="project" value="InterPro"/>
</dbReference>
<name>A0A061JG96_9PROT</name>
<dbReference type="InterPro" id="IPR046348">
    <property type="entry name" value="SIS_dom_sf"/>
</dbReference>
<keyword evidence="1" id="KW-0413">Isomerase</keyword>
<sequence>MRNNPLFRQDMRLVLDSDILDWSLFLRNYAKAVQTLQTPIIHSKKFSCFSYLWSNSHNLEDDAEHFKEFRTILVAGRLEDLAGTQCIVDWVQNFIGKHHKSFPEVHFISHPDPELFWEMIGTLDLEQTGFVVICSNPSDLFPYLVLLRCLEFLKSADCSVQKHIMVWAPKGTEFPYIYPIVESFRLNIQHYSVFTPKGSSCFNEISLSIGNMIGFHFNLFVGGAKKTCQQYFHHILKSPLEGAALYTTLKQQYPNLSHWIWNNTRNFEPLAQWIQWMWKDTLAQNYSPSFPKHILHPPPFYLGFTTTFWEKKNITDVFFPNYFPNEDLKHAKIHLKQLLDQEFKTTCKALAKNTHAVRIFYIKQLSEEILGALVAHFLLETTLLSLMETERAFPNSS</sequence>
<reference evidence="1 2" key="1">
    <citation type="journal article" date="2013" name="Genome Announc.">
        <title>Draft Genome Sequence of Holospora undulata Strain HU1, a Micronucleus-Specific Symbiont of the Ciliate Paramecium caudatum.</title>
        <authorList>
            <person name="Dohra H."/>
            <person name="Suzuki H."/>
            <person name="Suzuki T."/>
            <person name="Tanaka K."/>
            <person name="Fujishima M."/>
        </authorList>
    </citation>
    <scope>NUCLEOTIDE SEQUENCE [LARGE SCALE GENOMIC DNA]</scope>
    <source>
        <strain evidence="1 2">HU1</strain>
    </source>
</reference>
<dbReference type="SUPFAM" id="SSF53697">
    <property type="entry name" value="SIS domain"/>
    <property type="match status" value="1"/>
</dbReference>
<evidence type="ECO:0000313" key="2">
    <source>
        <dbReference type="Proteomes" id="UP000026922"/>
    </source>
</evidence>
<accession>A0A061JG96</accession>
<evidence type="ECO:0000313" key="1">
    <source>
        <dbReference type="EMBL" id="ETZ04991.1"/>
    </source>
</evidence>
<dbReference type="Gene3D" id="3.40.50.10490">
    <property type="entry name" value="Glucose-6-phosphate isomerase like protein, domain 1"/>
    <property type="match status" value="3"/>
</dbReference>
<dbReference type="GO" id="GO:0016853">
    <property type="term" value="F:isomerase activity"/>
    <property type="evidence" value="ECO:0007669"/>
    <property type="project" value="UniProtKB-KW"/>
</dbReference>
<proteinExistence type="predicted"/>
<protein>
    <submittedName>
        <fullName evidence="1">Glucose-6-phosphate isomerase</fullName>
    </submittedName>
</protein>
<keyword evidence="2" id="KW-1185">Reference proteome</keyword>
<organism evidence="1 2">
    <name type="scientific">Holospora undulata HU1</name>
    <dbReference type="NCBI Taxonomy" id="1321371"/>
    <lineage>
        <taxon>Bacteria</taxon>
        <taxon>Pseudomonadati</taxon>
        <taxon>Pseudomonadota</taxon>
        <taxon>Alphaproteobacteria</taxon>
        <taxon>Holosporales</taxon>
        <taxon>Holosporaceae</taxon>
        <taxon>Holospora</taxon>
    </lineage>
</organism>